<feature type="transmembrane region" description="Helical" evidence="1">
    <location>
        <begin position="180"/>
        <end position="198"/>
    </location>
</feature>
<feature type="transmembrane region" description="Helical" evidence="1">
    <location>
        <begin position="356"/>
        <end position="375"/>
    </location>
</feature>
<keyword evidence="1" id="KW-1133">Transmembrane helix</keyword>
<keyword evidence="1" id="KW-0812">Transmembrane</keyword>
<protein>
    <recommendedName>
        <fullName evidence="4">DUF4381 domain-containing protein</fullName>
    </recommendedName>
</protein>
<dbReference type="AlphaFoldDB" id="H2BUV7"/>
<organism evidence="2 3">
    <name type="scientific">Gillisia limnaea (strain DSM 15749 / LMG 21470 / R-8282)</name>
    <dbReference type="NCBI Taxonomy" id="865937"/>
    <lineage>
        <taxon>Bacteria</taxon>
        <taxon>Pseudomonadati</taxon>
        <taxon>Bacteroidota</taxon>
        <taxon>Flavobacteriia</taxon>
        <taxon>Flavobacteriales</taxon>
        <taxon>Flavobacteriaceae</taxon>
        <taxon>Gillisia</taxon>
    </lineage>
</organism>
<keyword evidence="3" id="KW-1185">Reference proteome</keyword>
<dbReference type="Proteomes" id="UP000003844">
    <property type="component" value="Unassembled WGS sequence"/>
</dbReference>
<name>H2BUV7_GILLR</name>
<evidence type="ECO:0000256" key="1">
    <source>
        <dbReference type="SAM" id="Phobius"/>
    </source>
</evidence>
<dbReference type="HOGENOM" id="CLU_542413_0_0_10"/>
<evidence type="ECO:0008006" key="4">
    <source>
        <dbReference type="Google" id="ProtNLM"/>
    </source>
</evidence>
<sequence>MTKKYSNLNTFIIKSKLPEMFRFPEVATAAFQKILISTILIAASFSVFAQETKVSSAVDSTRIKIGEQIIYSIQVETDSTNLVVFPEGQTFNPLEVVESLQTDTSRIQNRFRLFKEYALTQFDSGRYTIPRQQVLVNDTPYFTDSILVEVANVVVDTTKQKMYSIKPAMEVPSGFQIPNWVWWFLGILVVIGLGYYFLRRRKKKQEAAKQLPPYERALFELQQLDQSQFLENRQTKEYYSKLTEAVRRYLEDEIHLRAMESTTSELIHDLEIKMEAGQLKLSRETIDELKRILQRADLAKFANSRPDIITAKGDRSKIEHVINDTKAAIPEPTEEELLKDEAYRIERLRKRKRKKIIYGVLAGVLLIAIAVTALITTKGYDYLKDSLLGNKTKELLEGEWIQSEYGDPLVSITTPRVLTRGIIDRPDEANEMLVGDETFIDGSLEKDLYVVVSTLKFQEGAKFDLNTVVEGVYANLEKKGAKNIIVKDEKYSTIQGVEGVKVFGTLELEDPASKRAVKKEYIILNFGVNQGFQQITVIFDEQDPFAEEIANRIMNSVEFENPTN</sequence>
<dbReference type="eggNOG" id="COG3088">
    <property type="taxonomic scope" value="Bacteria"/>
</dbReference>
<accession>H2BUV7</accession>
<keyword evidence="1" id="KW-0472">Membrane</keyword>
<dbReference type="EMBL" id="JH594606">
    <property type="protein sequence ID" value="EHQ02805.1"/>
    <property type="molecule type" value="Genomic_DNA"/>
</dbReference>
<reference evidence="3" key="1">
    <citation type="journal article" date="2012" name="Stand. Genomic Sci.">
        <title>Genome sequence of the Antarctic rhodopsins-containing flavobacterium Gillisia limnaea type strain (R-8282(T)).</title>
        <authorList>
            <person name="Riedel T."/>
            <person name="Held B."/>
            <person name="Nolan M."/>
            <person name="Lucas S."/>
            <person name="Lapidus A."/>
            <person name="Tice H."/>
            <person name="Del Rio T.G."/>
            <person name="Cheng J.F."/>
            <person name="Han C."/>
            <person name="Tapia R."/>
            <person name="Goodwin L.A."/>
            <person name="Pitluck S."/>
            <person name="Liolios K."/>
            <person name="Mavromatis K."/>
            <person name="Pagani I."/>
            <person name="Ivanova N."/>
            <person name="Mikhailova N."/>
            <person name="Pati A."/>
            <person name="Chen A."/>
            <person name="Palaniappan K."/>
            <person name="Land M."/>
            <person name="Rohde M."/>
            <person name="Tindall B.J."/>
            <person name="Detter J.C."/>
            <person name="Goker M."/>
            <person name="Bristow J."/>
            <person name="Eisen J.A."/>
            <person name="Markowitz V."/>
            <person name="Hugenholtz P."/>
            <person name="Kyrpides N.C."/>
            <person name="Klenk H.P."/>
            <person name="Woyke T."/>
        </authorList>
    </citation>
    <scope>NUCLEOTIDE SEQUENCE [LARGE SCALE GENOMIC DNA]</scope>
    <source>
        <strain evidence="3">DSM 15749 / LMG 21470 / R-8282</strain>
    </source>
</reference>
<dbReference type="STRING" id="865937.Gilli_2172"/>
<evidence type="ECO:0000313" key="2">
    <source>
        <dbReference type="EMBL" id="EHQ02805.1"/>
    </source>
</evidence>
<proteinExistence type="predicted"/>
<gene>
    <name evidence="2" type="ORF">Gilli_2172</name>
</gene>
<evidence type="ECO:0000313" key="3">
    <source>
        <dbReference type="Proteomes" id="UP000003844"/>
    </source>
</evidence>